<dbReference type="GO" id="GO:0006457">
    <property type="term" value="P:protein folding"/>
    <property type="evidence" value="ECO:0007669"/>
    <property type="project" value="InterPro"/>
</dbReference>
<evidence type="ECO:0000256" key="7">
    <source>
        <dbReference type="ARBA" id="ARBA00023235"/>
    </source>
</evidence>
<dbReference type="Proteomes" id="UP000266506">
    <property type="component" value="Unassembled WGS sequence"/>
</dbReference>
<dbReference type="AlphaFoldDB" id="A0A397QW90"/>
<protein>
    <recommendedName>
        <fullName evidence="10">peptidylprolyl isomerase</fullName>
        <ecNumber evidence="10">5.2.1.8</ecNumber>
    </recommendedName>
</protein>
<dbReference type="InterPro" id="IPR037041">
    <property type="entry name" value="Trigger_fac_C_sf"/>
</dbReference>
<comment type="catalytic activity">
    <reaction evidence="1 10">
        <text>[protein]-peptidylproline (omega=180) = [protein]-peptidylproline (omega=0)</text>
        <dbReference type="Rhea" id="RHEA:16237"/>
        <dbReference type="Rhea" id="RHEA-COMP:10747"/>
        <dbReference type="Rhea" id="RHEA-COMP:10748"/>
        <dbReference type="ChEBI" id="CHEBI:83833"/>
        <dbReference type="ChEBI" id="CHEBI:83834"/>
        <dbReference type="EC" id="5.2.1.8"/>
    </reaction>
</comment>
<keyword evidence="6" id="KW-0143">Chaperone</keyword>
<dbReference type="GO" id="GO:0051301">
    <property type="term" value="P:cell division"/>
    <property type="evidence" value="ECO:0007669"/>
    <property type="project" value="UniProtKB-KW"/>
</dbReference>
<evidence type="ECO:0000256" key="6">
    <source>
        <dbReference type="ARBA" id="ARBA00023186"/>
    </source>
</evidence>
<comment type="function">
    <text evidence="9">Involved in protein export. Acts as a chaperone by maintaining the newly synthesized protein in an open conformation. Functions as a peptidyl-prolyl cis-trans isomerase.</text>
</comment>
<dbReference type="GO" id="GO:0005737">
    <property type="term" value="C:cytoplasm"/>
    <property type="evidence" value="ECO:0007669"/>
    <property type="project" value="UniProtKB-SubCell"/>
</dbReference>
<dbReference type="SUPFAM" id="SSF109998">
    <property type="entry name" value="Triger factor/SurA peptide-binding domain-like"/>
    <property type="match status" value="1"/>
</dbReference>
<keyword evidence="7 10" id="KW-0413">Isomerase</keyword>
<feature type="domain" description="PPIase FKBP-type" evidence="11">
    <location>
        <begin position="48"/>
        <end position="116"/>
    </location>
</feature>
<dbReference type="RefSeq" id="WP_119017050.1">
    <property type="nucleotide sequence ID" value="NZ_QXEV01000048.1"/>
</dbReference>
<dbReference type="InterPro" id="IPR001179">
    <property type="entry name" value="PPIase_FKBP_dom"/>
</dbReference>
<evidence type="ECO:0000256" key="5">
    <source>
        <dbReference type="ARBA" id="ARBA00023110"/>
    </source>
</evidence>
<evidence type="ECO:0000256" key="10">
    <source>
        <dbReference type="PROSITE-ProRule" id="PRU00277"/>
    </source>
</evidence>
<evidence type="ECO:0000256" key="3">
    <source>
        <dbReference type="ARBA" id="ARBA00005464"/>
    </source>
</evidence>
<comment type="subcellular location">
    <subcellularLocation>
        <location evidence="2">Cytoplasm</location>
    </subcellularLocation>
</comment>
<dbReference type="Gene3D" id="1.10.3120.10">
    <property type="entry name" value="Trigger factor, C-terminal domain"/>
    <property type="match status" value="1"/>
</dbReference>
<dbReference type="GO" id="GO:0015031">
    <property type="term" value="P:protein transport"/>
    <property type="evidence" value="ECO:0007669"/>
    <property type="project" value="InterPro"/>
</dbReference>
<dbReference type="GO" id="GO:0003755">
    <property type="term" value="F:peptidyl-prolyl cis-trans isomerase activity"/>
    <property type="evidence" value="ECO:0007669"/>
    <property type="project" value="UniProtKB-KW"/>
</dbReference>
<accession>A0A397QW90</accession>
<dbReference type="EMBL" id="QXEV01000048">
    <property type="protein sequence ID" value="RIA64125.1"/>
    <property type="molecule type" value="Genomic_DNA"/>
</dbReference>
<evidence type="ECO:0000256" key="2">
    <source>
        <dbReference type="ARBA" id="ARBA00004496"/>
    </source>
</evidence>
<dbReference type="OrthoDB" id="9767721at2"/>
<dbReference type="Gene3D" id="3.10.50.40">
    <property type="match status" value="1"/>
</dbReference>
<evidence type="ECO:0000256" key="4">
    <source>
        <dbReference type="ARBA" id="ARBA00022618"/>
    </source>
</evidence>
<dbReference type="Pfam" id="PF00254">
    <property type="entry name" value="FKBP_C"/>
    <property type="match status" value="1"/>
</dbReference>
<dbReference type="EC" id="5.2.1.8" evidence="10"/>
<dbReference type="FunFam" id="3.10.50.40:FF:000001">
    <property type="entry name" value="Trigger factor"/>
    <property type="match status" value="1"/>
</dbReference>
<dbReference type="InParanoid" id="A0A397QW90"/>
<proteinExistence type="inferred from homology"/>
<evidence type="ECO:0000259" key="11">
    <source>
        <dbReference type="PROSITE" id="PS50059"/>
    </source>
</evidence>
<keyword evidence="5 10" id="KW-0697">Rotamase</keyword>
<reference evidence="12 13" key="1">
    <citation type="submission" date="2018-08" db="EMBL/GenBank/DDBJ databases">
        <title>Genomic Encyclopedia of Archaeal and Bacterial Type Strains, Phase II (KMG-II): from individual species to whole genera.</title>
        <authorList>
            <person name="Goeker M."/>
        </authorList>
    </citation>
    <scope>NUCLEOTIDE SEQUENCE [LARGE SCALE GENOMIC DNA]</scope>
    <source>
        <strain evidence="12 13">ATCC 27112</strain>
    </source>
</reference>
<name>A0A397QW90_9MOLU</name>
<sequence length="309" mass="35059">MKISDYKGLNVGKKEFSPVSEEEITAELNNLLNSKVSYKTKEGKSVLGDTVNIDYKGLLDDVAFEGGTAEKYDLALGSGSFIPGFEEQLVGYEAGSDVDVHVTFPEQYHAENLAGKAVVFKCHIHEVKEKVTPEFNDEFAKGFGLDSAEALKTELARQMNAKKKNDLDNEYLGRLIKTIIDASEIEVSEELMKERVDEIYSYYEQQIGQYGMTMDSYLAMQSLTVEDFRNQLADQAMASAQGDVLFDEIAKMENITVEDSEVEHELKMYQDYYQVPDEEFKKFRDEKTNDVKSDILRRKVAVFLVENNN</sequence>
<dbReference type="InterPro" id="IPR005215">
    <property type="entry name" value="Trig_fac"/>
</dbReference>
<dbReference type="InterPro" id="IPR008880">
    <property type="entry name" value="Trigger_fac_C"/>
</dbReference>
<dbReference type="Pfam" id="PF05698">
    <property type="entry name" value="Trigger_C"/>
    <property type="match status" value="1"/>
</dbReference>
<comment type="caution">
    <text evidence="12">The sequence shown here is derived from an EMBL/GenBank/DDBJ whole genome shotgun (WGS) entry which is preliminary data.</text>
</comment>
<dbReference type="InterPro" id="IPR046357">
    <property type="entry name" value="PPIase_dom_sf"/>
</dbReference>
<evidence type="ECO:0000256" key="8">
    <source>
        <dbReference type="ARBA" id="ARBA00023306"/>
    </source>
</evidence>
<keyword evidence="8" id="KW-0131">Cell cycle</keyword>
<keyword evidence="4" id="KW-0132">Cell division</keyword>
<organism evidence="12 13">
    <name type="scientific">Anaeroplasma bactoclasticum</name>
    <dbReference type="NCBI Taxonomy" id="2088"/>
    <lineage>
        <taxon>Bacteria</taxon>
        <taxon>Bacillati</taxon>
        <taxon>Mycoplasmatota</taxon>
        <taxon>Mollicutes</taxon>
        <taxon>Anaeroplasmatales</taxon>
        <taxon>Anaeroplasmataceae</taxon>
        <taxon>Anaeroplasma</taxon>
    </lineage>
</organism>
<dbReference type="SUPFAM" id="SSF54534">
    <property type="entry name" value="FKBP-like"/>
    <property type="match status" value="1"/>
</dbReference>
<keyword evidence="13" id="KW-1185">Reference proteome</keyword>
<evidence type="ECO:0000256" key="1">
    <source>
        <dbReference type="ARBA" id="ARBA00000971"/>
    </source>
</evidence>
<evidence type="ECO:0000313" key="12">
    <source>
        <dbReference type="EMBL" id="RIA64125.1"/>
    </source>
</evidence>
<dbReference type="InterPro" id="IPR027304">
    <property type="entry name" value="Trigger_fact/SurA_dom_sf"/>
</dbReference>
<evidence type="ECO:0000313" key="13">
    <source>
        <dbReference type="Proteomes" id="UP000266506"/>
    </source>
</evidence>
<dbReference type="NCBIfam" id="TIGR00115">
    <property type="entry name" value="tig"/>
    <property type="match status" value="1"/>
</dbReference>
<dbReference type="PROSITE" id="PS50059">
    <property type="entry name" value="FKBP_PPIASE"/>
    <property type="match status" value="1"/>
</dbReference>
<evidence type="ECO:0000256" key="9">
    <source>
        <dbReference type="ARBA" id="ARBA00024849"/>
    </source>
</evidence>
<comment type="similarity">
    <text evidence="3">Belongs to the FKBP-type PPIase family. Tig subfamily.</text>
</comment>
<gene>
    <name evidence="12" type="ORF">EI71_02018</name>
</gene>